<feature type="transmembrane region" description="Helical" evidence="6">
    <location>
        <begin position="76"/>
        <end position="95"/>
    </location>
</feature>
<dbReference type="InterPro" id="IPR011701">
    <property type="entry name" value="MFS"/>
</dbReference>
<dbReference type="Proteomes" id="UP000463051">
    <property type="component" value="Unassembled WGS sequence"/>
</dbReference>
<keyword evidence="8" id="KW-1185">Reference proteome</keyword>
<dbReference type="SUPFAM" id="SSF103473">
    <property type="entry name" value="MFS general substrate transporter"/>
    <property type="match status" value="1"/>
</dbReference>
<feature type="transmembrane region" description="Helical" evidence="6">
    <location>
        <begin position="307"/>
        <end position="327"/>
    </location>
</feature>
<accession>A0A7X2H3J0</accession>
<evidence type="ECO:0000313" key="8">
    <source>
        <dbReference type="Proteomes" id="UP000463051"/>
    </source>
</evidence>
<reference evidence="7 8" key="1">
    <citation type="submission" date="2019-11" db="EMBL/GenBank/DDBJ databases">
        <title>Paenibacillus monticola sp. nov., a novel PGPR strain isolated from mountain sample in China.</title>
        <authorList>
            <person name="Zhao Q."/>
            <person name="Li H.-P."/>
            <person name="Zhang J.-L."/>
        </authorList>
    </citation>
    <scope>NUCLEOTIDE SEQUENCE [LARGE SCALE GENOMIC DNA]</scope>
    <source>
        <strain evidence="7 8">LC-T2</strain>
    </source>
</reference>
<gene>
    <name evidence="7" type="ORF">GJB61_07615</name>
</gene>
<comment type="caution">
    <text evidence="7">The sequence shown here is derived from an EMBL/GenBank/DDBJ whole genome shotgun (WGS) entry which is preliminary data.</text>
</comment>
<feature type="transmembrane region" description="Helical" evidence="6">
    <location>
        <begin position="101"/>
        <end position="131"/>
    </location>
</feature>
<comment type="subcellular location">
    <subcellularLocation>
        <location evidence="1">Cell membrane</location>
        <topology evidence="1">Multi-pass membrane protein</topology>
    </subcellularLocation>
</comment>
<proteinExistence type="predicted"/>
<dbReference type="CDD" id="cd06173">
    <property type="entry name" value="MFS_MefA_like"/>
    <property type="match status" value="1"/>
</dbReference>
<evidence type="ECO:0000256" key="4">
    <source>
        <dbReference type="ARBA" id="ARBA00022989"/>
    </source>
</evidence>
<evidence type="ECO:0000256" key="2">
    <source>
        <dbReference type="ARBA" id="ARBA00022475"/>
    </source>
</evidence>
<dbReference type="Pfam" id="PF07690">
    <property type="entry name" value="MFS_1"/>
    <property type="match status" value="1"/>
</dbReference>
<dbReference type="PANTHER" id="PTHR23513:SF6">
    <property type="entry name" value="MAJOR FACILITATOR SUPERFAMILY ASSOCIATED DOMAIN-CONTAINING PROTEIN"/>
    <property type="match status" value="1"/>
</dbReference>
<dbReference type="EMBL" id="WJXB01000002">
    <property type="protein sequence ID" value="MRN52864.1"/>
    <property type="molecule type" value="Genomic_DNA"/>
</dbReference>
<feature type="transmembrane region" description="Helical" evidence="6">
    <location>
        <begin position="169"/>
        <end position="188"/>
    </location>
</feature>
<feature type="transmembrane region" description="Helical" evidence="6">
    <location>
        <begin position="256"/>
        <end position="275"/>
    </location>
</feature>
<dbReference type="GO" id="GO:0022857">
    <property type="term" value="F:transmembrane transporter activity"/>
    <property type="evidence" value="ECO:0007669"/>
    <property type="project" value="InterPro"/>
</dbReference>
<dbReference type="GO" id="GO:0005886">
    <property type="term" value="C:plasma membrane"/>
    <property type="evidence" value="ECO:0007669"/>
    <property type="project" value="UniProtKB-SubCell"/>
</dbReference>
<keyword evidence="2" id="KW-1003">Cell membrane</keyword>
<feature type="transmembrane region" description="Helical" evidence="6">
    <location>
        <begin position="219"/>
        <end position="244"/>
    </location>
</feature>
<dbReference type="Gene3D" id="1.20.1250.20">
    <property type="entry name" value="MFS general substrate transporter like domains"/>
    <property type="match status" value="1"/>
</dbReference>
<evidence type="ECO:0000256" key="1">
    <source>
        <dbReference type="ARBA" id="ARBA00004651"/>
    </source>
</evidence>
<feature type="transmembrane region" description="Helical" evidence="6">
    <location>
        <begin position="44"/>
        <end position="69"/>
    </location>
</feature>
<feature type="transmembrane region" description="Helical" evidence="6">
    <location>
        <begin position="374"/>
        <end position="393"/>
    </location>
</feature>
<name>A0A7X2H3J0_9BACL</name>
<evidence type="ECO:0000256" key="3">
    <source>
        <dbReference type="ARBA" id="ARBA00022692"/>
    </source>
</evidence>
<feature type="transmembrane region" description="Helical" evidence="6">
    <location>
        <begin position="348"/>
        <end position="368"/>
    </location>
</feature>
<organism evidence="7 8">
    <name type="scientific">Paenibacillus monticola</name>
    <dbReference type="NCBI Taxonomy" id="2666075"/>
    <lineage>
        <taxon>Bacteria</taxon>
        <taxon>Bacillati</taxon>
        <taxon>Bacillota</taxon>
        <taxon>Bacilli</taxon>
        <taxon>Bacillales</taxon>
        <taxon>Paenibacillaceae</taxon>
        <taxon>Paenibacillus</taxon>
    </lineage>
</organism>
<feature type="transmembrane region" description="Helical" evidence="6">
    <location>
        <begin position="284"/>
        <end position="301"/>
    </location>
</feature>
<sequence length="402" mass="43464">MLKKNRRRTITLPHFLSGYFISRIGDSLYTFSIPLLSYQLTGSVLVMSSLFAVSVIPIILFAPFAGVIMDRFNTKYLMLFIDFTRMGLVAALPILEHYHLLAVWCLYVITLLLSLLSTAYDIAIITVIPLFSGNQLTRANAGVQTVGQLADMIGPVVAGGLTTLFSLPAILWLDVASFGAILGVLYRLPQETVHKHQEHKFFGEMAQGFRWLIRSPVNLSLSLQAAIGNFGYSAAYATLTYYLLTTLQLGTDQIGITYSLLAAGGVAGSLIIIYLDRHFERGRLIPVLLLVGTSGFMLAAFNHSWLAPGIGFALVAACNTAWSILSASIRQETVPPALLGRVLSFSRVLTRAAMPCGALLGGWMTGAIHPGSVFLLAAGAKLIEVGIALASPIRSLNKTNRG</sequence>
<dbReference type="PANTHER" id="PTHR23513">
    <property type="entry name" value="INTEGRAL MEMBRANE EFFLUX PROTEIN-RELATED"/>
    <property type="match status" value="1"/>
</dbReference>
<keyword evidence="3 6" id="KW-0812">Transmembrane</keyword>
<keyword evidence="5 6" id="KW-0472">Membrane</keyword>
<dbReference type="InterPro" id="IPR036259">
    <property type="entry name" value="MFS_trans_sf"/>
</dbReference>
<dbReference type="AlphaFoldDB" id="A0A7X2H3J0"/>
<keyword evidence="4 6" id="KW-1133">Transmembrane helix</keyword>
<protein>
    <submittedName>
        <fullName evidence="7">MFS transporter</fullName>
    </submittedName>
</protein>
<evidence type="ECO:0000256" key="5">
    <source>
        <dbReference type="ARBA" id="ARBA00023136"/>
    </source>
</evidence>
<evidence type="ECO:0000313" key="7">
    <source>
        <dbReference type="EMBL" id="MRN52864.1"/>
    </source>
</evidence>
<evidence type="ECO:0000256" key="6">
    <source>
        <dbReference type="SAM" id="Phobius"/>
    </source>
</evidence>